<keyword evidence="1" id="KW-1185">Reference proteome</keyword>
<reference evidence="2" key="1">
    <citation type="submission" date="2016-11" db="UniProtKB">
        <authorList>
            <consortium name="WormBaseParasite"/>
        </authorList>
    </citation>
    <scope>IDENTIFICATION</scope>
</reference>
<protein>
    <submittedName>
        <fullName evidence="2">AraC family transcriptional regulator</fullName>
    </submittedName>
</protein>
<accession>A0A1I8AEX7</accession>
<sequence length="50" mass="5918">MRLENILSLKNDEQLEDSEVPYLLFYDQNLQRQHHAPLSLIRAATTIIHE</sequence>
<evidence type="ECO:0000313" key="1">
    <source>
        <dbReference type="Proteomes" id="UP000095287"/>
    </source>
</evidence>
<name>A0A1I8AEX7_9BILA</name>
<proteinExistence type="predicted"/>
<dbReference type="WBParaSite" id="L893_g476.t1">
    <property type="protein sequence ID" value="L893_g476.t1"/>
    <property type="gene ID" value="L893_g476"/>
</dbReference>
<dbReference type="Proteomes" id="UP000095287">
    <property type="component" value="Unplaced"/>
</dbReference>
<evidence type="ECO:0000313" key="2">
    <source>
        <dbReference type="WBParaSite" id="L893_g476.t1"/>
    </source>
</evidence>
<dbReference type="AlphaFoldDB" id="A0A1I8AEX7"/>
<organism evidence="1 2">
    <name type="scientific">Steinernema glaseri</name>
    <dbReference type="NCBI Taxonomy" id="37863"/>
    <lineage>
        <taxon>Eukaryota</taxon>
        <taxon>Metazoa</taxon>
        <taxon>Ecdysozoa</taxon>
        <taxon>Nematoda</taxon>
        <taxon>Chromadorea</taxon>
        <taxon>Rhabditida</taxon>
        <taxon>Tylenchina</taxon>
        <taxon>Panagrolaimomorpha</taxon>
        <taxon>Strongyloidoidea</taxon>
        <taxon>Steinernematidae</taxon>
        <taxon>Steinernema</taxon>
    </lineage>
</organism>